<dbReference type="PROSITE" id="PS50178">
    <property type="entry name" value="ZF_FYVE"/>
    <property type="match status" value="1"/>
</dbReference>
<dbReference type="Pfam" id="PF01363">
    <property type="entry name" value="FYVE"/>
    <property type="match status" value="1"/>
</dbReference>
<keyword evidence="5" id="KW-0963">Cytoplasm</keyword>
<evidence type="ECO:0000259" key="17">
    <source>
        <dbReference type="PROSITE" id="PS50178"/>
    </source>
</evidence>
<dbReference type="GO" id="GO:0005829">
    <property type="term" value="C:cytosol"/>
    <property type="evidence" value="ECO:0007669"/>
    <property type="project" value="UniProtKB-SubCell"/>
</dbReference>
<keyword evidence="11" id="KW-0832">Ubl conjugation</keyword>
<protein>
    <recommendedName>
        <fullName evidence="4">Lateral signaling target protein 2 homolog</fullName>
    </recommendedName>
    <alternativeName>
        <fullName evidence="14">Zinc finger FYVE domain-containing protein 28</fullName>
    </alternativeName>
</protein>
<evidence type="ECO:0000256" key="10">
    <source>
        <dbReference type="ARBA" id="ARBA00022833"/>
    </source>
</evidence>
<dbReference type="GO" id="GO:0031901">
    <property type="term" value="C:early endosome membrane"/>
    <property type="evidence" value="ECO:0007669"/>
    <property type="project" value="UniProtKB-SubCell"/>
</dbReference>
<keyword evidence="10" id="KW-0862">Zinc</keyword>
<dbReference type="PANTHER" id="PTHR46465">
    <property type="entry name" value="LATERAL SIGNALING TARGET PROTEIN 2 HOMOLOG"/>
    <property type="match status" value="1"/>
</dbReference>
<dbReference type="Gene3D" id="3.30.40.10">
    <property type="entry name" value="Zinc/RING finger domain, C3HC4 (zinc finger)"/>
    <property type="match status" value="1"/>
</dbReference>
<evidence type="ECO:0000256" key="16">
    <source>
        <dbReference type="SAM" id="MobiDB-lite"/>
    </source>
</evidence>
<evidence type="ECO:0000313" key="18">
    <source>
        <dbReference type="Ensembl" id="ENSAOCP00000070243.1"/>
    </source>
</evidence>
<comment type="similarity">
    <text evidence="3">Belongs to the lst-2 family.</text>
</comment>
<comment type="subcellular location">
    <subcellularLocation>
        <location evidence="2">Cytoplasm</location>
        <location evidence="2">Cytosol</location>
    </subcellularLocation>
    <subcellularLocation>
        <location evidence="1">Early endosome membrane</location>
    </subcellularLocation>
</comment>
<evidence type="ECO:0000256" key="1">
    <source>
        <dbReference type="ARBA" id="ARBA00004146"/>
    </source>
</evidence>
<evidence type="ECO:0000256" key="11">
    <source>
        <dbReference type="ARBA" id="ARBA00022843"/>
    </source>
</evidence>
<evidence type="ECO:0000256" key="15">
    <source>
        <dbReference type="PROSITE-ProRule" id="PRU00091"/>
    </source>
</evidence>
<keyword evidence="6" id="KW-1017">Isopeptide bond</keyword>
<evidence type="ECO:0000256" key="5">
    <source>
        <dbReference type="ARBA" id="ARBA00022490"/>
    </source>
</evidence>
<keyword evidence="7" id="KW-0479">Metal-binding</keyword>
<reference evidence="18" key="2">
    <citation type="submission" date="2025-08" db="UniProtKB">
        <authorList>
            <consortium name="Ensembl"/>
        </authorList>
    </citation>
    <scope>IDENTIFICATION</scope>
</reference>
<evidence type="ECO:0000256" key="13">
    <source>
        <dbReference type="ARBA" id="ARBA00059106"/>
    </source>
</evidence>
<dbReference type="InterPro" id="IPR013083">
    <property type="entry name" value="Znf_RING/FYVE/PHD"/>
</dbReference>
<dbReference type="InterPro" id="IPR051118">
    <property type="entry name" value="LST-2"/>
</dbReference>
<evidence type="ECO:0000256" key="12">
    <source>
        <dbReference type="ARBA" id="ARBA00023136"/>
    </source>
</evidence>
<dbReference type="Proteomes" id="UP001501940">
    <property type="component" value="Chromosome 20"/>
</dbReference>
<evidence type="ECO:0000256" key="7">
    <source>
        <dbReference type="ARBA" id="ARBA00022723"/>
    </source>
</evidence>
<organism evidence="18 19">
    <name type="scientific">Amphiprion ocellaris</name>
    <name type="common">Clown anemonefish</name>
    <dbReference type="NCBI Taxonomy" id="80972"/>
    <lineage>
        <taxon>Eukaryota</taxon>
        <taxon>Metazoa</taxon>
        <taxon>Chordata</taxon>
        <taxon>Craniata</taxon>
        <taxon>Vertebrata</taxon>
        <taxon>Euteleostomi</taxon>
        <taxon>Actinopterygii</taxon>
        <taxon>Neopterygii</taxon>
        <taxon>Teleostei</taxon>
        <taxon>Neoteleostei</taxon>
        <taxon>Acanthomorphata</taxon>
        <taxon>Ovalentaria</taxon>
        <taxon>Pomacentridae</taxon>
        <taxon>Amphiprion</taxon>
    </lineage>
</organism>
<accession>A0AAQ5ZVX7</accession>
<dbReference type="InterPro" id="IPR017455">
    <property type="entry name" value="Znf_FYVE-rel"/>
</dbReference>
<evidence type="ECO:0000256" key="4">
    <source>
        <dbReference type="ARBA" id="ARBA00019870"/>
    </source>
</evidence>
<dbReference type="PANTHER" id="PTHR46465:SF2">
    <property type="entry name" value="LATERAL SIGNALING TARGET PROTEIN 2 HOMOLOG"/>
    <property type="match status" value="1"/>
</dbReference>
<evidence type="ECO:0000256" key="9">
    <source>
        <dbReference type="ARBA" id="ARBA00022771"/>
    </source>
</evidence>
<dbReference type="GO" id="GO:0008270">
    <property type="term" value="F:zinc ion binding"/>
    <property type="evidence" value="ECO:0007669"/>
    <property type="project" value="UniProtKB-KW"/>
</dbReference>
<feature type="domain" description="FYVE-type" evidence="17">
    <location>
        <begin position="810"/>
        <end position="866"/>
    </location>
</feature>
<dbReference type="Ensembl" id="ENSAOCT00000052630.1">
    <property type="protein sequence ID" value="ENSAOCP00000070243.1"/>
    <property type="gene ID" value="ENSAOCG00000006901.2"/>
</dbReference>
<dbReference type="SMART" id="SM00064">
    <property type="entry name" value="FYVE"/>
    <property type="match status" value="1"/>
</dbReference>
<evidence type="ECO:0000256" key="2">
    <source>
        <dbReference type="ARBA" id="ARBA00004514"/>
    </source>
</evidence>
<sequence>MSKYSYLGEENLQTDPQLLAQFYYADEELNQVATELDSLDGRKDPQRCTLLVNQFRSCQDNVLNIISQIMDECIPNDRANRDFCVKFPEEIRHDNLAGQLWFGAECLAAGSIIMNREIESIAMRPLAKDLTRSLEEVRNITRDQALRDLSLYTDRMKDALRHFDSLFAEFELSYVSAMVPVKSPKEYYVQQEVIVLFCETVERALKLGYLTQDMIDDYEPALMFTIPRLAIVCGLVVYSEGPLNLDRKSEDMSELFRPFRTLLKKIRDLLQTLTEEELMTLERNLCISQDGELSTSQGLATNNVPAPEQGLLCEEAEEAELACSMQYDEEELEQLNMMVYRVGDEMSTLLSPPSQGQSPAHHPNRGEPGGCSGASSTEASPRRILGSRGRTGIYVEEEDRVFFMEDLDTAGDGTTSILKEACNYVASPSKECARPVQRKPGPRPDSVRNGWYSEATSEQPCPQPRSLSTHCPPAKRPLCTSAPGSEPLPYTNGWEMGLEGTASETAEVIAHRMGGMKLSATVIFNPRSPSLTELAVDKLLLPRPTPSEIEPCGPLVATHCLLNSCVCCGSCEDGHEDAITTETTGLGLAPSTVIQASACRLPPRGHEPHSKGDIAQLTPPSSRCSAEPLEEDSNSQLCEKCLVVTPGLGHHTQDYSSSGVDGASPCNHQLRIEKSPVSSLTPSSGTSEDLDHQEIQLALRDARVAARNKIRSRFHSSSDLIHRLFVCISGVADQLQTNYASDLRSILKTLFEVMATKCEEGDNDKQKKGPVMRSAVLEDCALCQETISSSELAAKAREGQFEDPPDWVPDEACNSCITCKAPFTVIRRKHHCRSCGKIFCSRCSSHSAPLPRYGQVKPVRVCTHCYMFHVTPFYSDKAGI</sequence>
<reference evidence="18" key="3">
    <citation type="submission" date="2025-09" db="UniProtKB">
        <authorList>
            <consortium name="Ensembl"/>
        </authorList>
    </citation>
    <scope>IDENTIFICATION</scope>
</reference>
<dbReference type="FunFam" id="3.30.40.10:FF:000092">
    <property type="entry name" value="Lateral signaling target protein 2 homolog"/>
    <property type="match status" value="1"/>
</dbReference>
<evidence type="ECO:0000256" key="8">
    <source>
        <dbReference type="ARBA" id="ARBA00022753"/>
    </source>
</evidence>
<evidence type="ECO:0000256" key="6">
    <source>
        <dbReference type="ARBA" id="ARBA00022499"/>
    </source>
</evidence>
<keyword evidence="19" id="KW-1185">Reference proteome</keyword>
<comment type="function">
    <text evidence="13">Negative regulator of epidermal growth factor receptor (EGFR) signaling. Acts by promoting EGFR degradation in endosomes when not monoubiquitinated.</text>
</comment>
<evidence type="ECO:0000256" key="14">
    <source>
        <dbReference type="ARBA" id="ARBA00083237"/>
    </source>
</evidence>
<keyword evidence="12" id="KW-0472">Membrane</keyword>
<proteinExistence type="inferred from homology"/>
<feature type="region of interest" description="Disordered" evidence="16">
    <location>
        <begin position="603"/>
        <end position="629"/>
    </location>
</feature>
<dbReference type="InterPro" id="IPR011011">
    <property type="entry name" value="Znf_FYVE_PHD"/>
</dbReference>
<dbReference type="AlphaFoldDB" id="A0AAQ5ZVX7"/>
<dbReference type="InterPro" id="IPR043269">
    <property type="entry name" value="FYVE_LST2"/>
</dbReference>
<name>A0AAQ5ZVX7_AMPOC</name>
<dbReference type="InterPro" id="IPR000306">
    <property type="entry name" value="Znf_FYVE"/>
</dbReference>
<feature type="compositionally biased region" description="Polar residues" evidence="16">
    <location>
        <begin position="348"/>
        <end position="358"/>
    </location>
</feature>
<gene>
    <name evidence="18" type="primary">ZFYVE28</name>
</gene>
<feature type="region of interest" description="Disordered" evidence="16">
    <location>
        <begin position="347"/>
        <end position="385"/>
    </location>
</feature>
<keyword evidence="9 15" id="KW-0863">Zinc-finger</keyword>
<evidence type="ECO:0000313" key="19">
    <source>
        <dbReference type="Proteomes" id="UP001501940"/>
    </source>
</evidence>
<evidence type="ECO:0000256" key="3">
    <source>
        <dbReference type="ARBA" id="ARBA00008755"/>
    </source>
</evidence>
<dbReference type="SUPFAM" id="SSF57903">
    <property type="entry name" value="FYVE/PHD zinc finger"/>
    <property type="match status" value="1"/>
</dbReference>
<dbReference type="GeneTree" id="ENSGT00940000157217"/>
<reference evidence="18 19" key="1">
    <citation type="submission" date="2022-01" db="EMBL/GenBank/DDBJ databases">
        <title>A chromosome-scale genome assembly of the false clownfish, Amphiprion ocellaris.</title>
        <authorList>
            <person name="Ryu T."/>
        </authorList>
    </citation>
    <scope>NUCLEOTIDE SEQUENCE [LARGE SCALE GENOMIC DNA]</scope>
</reference>
<keyword evidence="8" id="KW-0967">Endosome</keyword>
<dbReference type="CDD" id="cd15731">
    <property type="entry name" value="FYVE_LST2"/>
    <property type="match status" value="1"/>
</dbReference>